<reference evidence="1 2" key="1">
    <citation type="submission" date="2019-02" db="EMBL/GenBank/DDBJ databases">
        <title>Deep-cultivation of Planctomycetes and their phenomic and genomic characterization uncovers novel biology.</title>
        <authorList>
            <person name="Wiegand S."/>
            <person name="Jogler M."/>
            <person name="Boedeker C."/>
            <person name="Pinto D."/>
            <person name="Vollmers J."/>
            <person name="Rivas-Marin E."/>
            <person name="Kohn T."/>
            <person name="Peeters S.H."/>
            <person name="Heuer A."/>
            <person name="Rast P."/>
            <person name="Oberbeckmann S."/>
            <person name="Bunk B."/>
            <person name="Jeske O."/>
            <person name="Meyerdierks A."/>
            <person name="Storesund J.E."/>
            <person name="Kallscheuer N."/>
            <person name="Luecker S."/>
            <person name="Lage O.M."/>
            <person name="Pohl T."/>
            <person name="Merkel B.J."/>
            <person name="Hornburger P."/>
            <person name="Mueller R.-W."/>
            <person name="Bruemmer F."/>
            <person name="Labrenz M."/>
            <person name="Spormann A.M."/>
            <person name="Op den Camp H."/>
            <person name="Overmann J."/>
            <person name="Amann R."/>
            <person name="Jetten M.S.M."/>
            <person name="Mascher T."/>
            <person name="Medema M.H."/>
            <person name="Devos D.P."/>
            <person name="Kaster A.-K."/>
            <person name="Ovreas L."/>
            <person name="Rohde M."/>
            <person name="Galperin M.Y."/>
            <person name="Jogler C."/>
        </authorList>
    </citation>
    <scope>NUCLEOTIDE SEQUENCE [LARGE SCALE GENOMIC DNA]</scope>
    <source>
        <strain evidence="1 2">Spa11</strain>
    </source>
</reference>
<organism evidence="1 2">
    <name type="scientific">Botrimarina mediterranea</name>
    <dbReference type="NCBI Taxonomy" id="2528022"/>
    <lineage>
        <taxon>Bacteria</taxon>
        <taxon>Pseudomonadati</taxon>
        <taxon>Planctomycetota</taxon>
        <taxon>Planctomycetia</taxon>
        <taxon>Pirellulales</taxon>
        <taxon>Lacipirellulaceae</taxon>
        <taxon>Botrimarina</taxon>
    </lineage>
</organism>
<dbReference type="RefSeq" id="WP_145113040.1">
    <property type="nucleotide sequence ID" value="NZ_CP036349.1"/>
</dbReference>
<accession>A0A518K9T5</accession>
<sequence length="110" mass="12018">MRHLPENYLPGDQLEVTVNVKAELVESEATDDGRLLTVRVLGVKNRSNGMPVLWNARPNGALEFVVEVGAKQRLLAVGLSARQRESLKERLAGLTADEASELVAELALDK</sequence>
<proteinExistence type="predicted"/>
<name>A0A518K9T5_9BACT</name>
<dbReference type="AlphaFoldDB" id="A0A518K9T5"/>
<dbReference type="Proteomes" id="UP000316426">
    <property type="component" value="Chromosome"/>
</dbReference>
<dbReference type="KEGG" id="bmei:Spa11_27470"/>
<keyword evidence="2" id="KW-1185">Reference proteome</keyword>
<protein>
    <submittedName>
        <fullName evidence="1">Uncharacterized protein</fullName>
    </submittedName>
</protein>
<dbReference type="EMBL" id="CP036349">
    <property type="protein sequence ID" value="QDV74543.1"/>
    <property type="molecule type" value="Genomic_DNA"/>
</dbReference>
<gene>
    <name evidence="1" type="ORF">Spa11_27470</name>
</gene>
<evidence type="ECO:0000313" key="2">
    <source>
        <dbReference type="Proteomes" id="UP000316426"/>
    </source>
</evidence>
<evidence type="ECO:0000313" key="1">
    <source>
        <dbReference type="EMBL" id="QDV74543.1"/>
    </source>
</evidence>